<name>A0A058Z7C2_FONAL</name>
<dbReference type="RefSeq" id="XP_009495805.1">
    <property type="nucleotide sequence ID" value="XM_009497530.1"/>
</dbReference>
<feature type="compositionally biased region" description="Acidic residues" evidence="1">
    <location>
        <begin position="105"/>
        <end position="121"/>
    </location>
</feature>
<evidence type="ECO:0000313" key="2">
    <source>
        <dbReference type="EMBL" id="KCV70199.1"/>
    </source>
</evidence>
<feature type="compositionally biased region" description="Basic and acidic residues" evidence="1">
    <location>
        <begin position="122"/>
        <end position="131"/>
    </location>
</feature>
<dbReference type="EMBL" id="KB932205">
    <property type="protein sequence ID" value="KCV70199.1"/>
    <property type="molecule type" value="Genomic_DNA"/>
</dbReference>
<proteinExistence type="predicted"/>
<dbReference type="GeneID" id="20528382"/>
<gene>
    <name evidence="2" type="ORF">H696_03657</name>
</gene>
<feature type="compositionally biased region" description="Low complexity" evidence="1">
    <location>
        <begin position="41"/>
        <end position="53"/>
    </location>
</feature>
<reference evidence="2" key="1">
    <citation type="submission" date="2013-04" db="EMBL/GenBank/DDBJ databases">
        <title>The Genome Sequence of Fonticula alba ATCC 38817.</title>
        <authorList>
            <consortium name="The Broad Institute Genomics Platform"/>
            <person name="Russ C."/>
            <person name="Cuomo C."/>
            <person name="Burger G."/>
            <person name="Gray M.W."/>
            <person name="Holland P.W.H."/>
            <person name="King N."/>
            <person name="Lang F.B.F."/>
            <person name="Roger A.J."/>
            <person name="Ruiz-Trillo I."/>
            <person name="Brown M."/>
            <person name="Walker B."/>
            <person name="Young S."/>
            <person name="Zeng Q."/>
            <person name="Gargeya S."/>
            <person name="Fitzgerald M."/>
            <person name="Haas B."/>
            <person name="Abouelleil A."/>
            <person name="Allen A.W."/>
            <person name="Alvarado L."/>
            <person name="Arachchi H.M."/>
            <person name="Berlin A.M."/>
            <person name="Chapman S.B."/>
            <person name="Gainer-Dewar J."/>
            <person name="Goldberg J."/>
            <person name="Griggs A."/>
            <person name="Gujja S."/>
            <person name="Hansen M."/>
            <person name="Howarth C."/>
            <person name="Imamovic A."/>
            <person name="Ireland A."/>
            <person name="Larimer J."/>
            <person name="McCowan C."/>
            <person name="Murphy C."/>
            <person name="Pearson M."/>
            <person name="Poon T.W."/>
            <person name="Priest M."/>
            <person name="Roberts A."/>
            <person name="Saif S."/>
            <person name="Shea T."/>
            <person name="Sisk P."/>
            <person name="Sykes S."/>
            <person name="Wortman J."/>
            <person name="Nusbaum C."/>
            <person name="Birren B."/>
        </authorList>
    </citation>
    <scope>NUCLEOTIDE SEQUENCE [LARGE SCALE GENOMIC DNA]</scope>
    <source>
        <strain evidence="2">ATCC 38817</strain>
    </source>
</reference>
<accession>A0A058Z7C2</accession>
<organism evidence="2">
    <name type="scientific">Fonticula alba</name>
    <name type="common">Slime mold</name>
    <dbReference type="NCBI Taxonomy" id="691883"/>
    <lineage>
        <taxon>Eukaryota</taxon>
        <taxon>Rotosphaerida</taxon>
        <taxon>Fonticulaceae</taxon>
        <taxon>Fonticula</taxon>
    </lineage>
</organism>
<keyword evidence="3" id="KW-1185">Reference proteome</keyword>
<feature type="compositionally biased region" description="Low complexity" evidence="1">
    <location>
        <begin position="81"/>
        <end position="104"/>
    </location>
</feature>
<evidence type="ECO:0000256" key="1">
    <source>
        <dbReference type="SAM" id="MobiDB-lite"/>
    </source>
</evidence>
<dbReference type="AlphaFoldDB" id="A0A058Z7C2"/>
<sequence length="131" mass="13468">MQPAHPQSQPETPTPASGSAPPPSAHFASTTKHDFQSGPYFASSRAFSSPRASILPSPAPFLQAIAKAKAALGEEDEEEYGYSSSAGSSESGADSSHSDSGSASEEGDPEDEEQEEEEEEDGHGGDDPASA</sequence>
<feature type="region of interest" description="Disordered" evidence="1">
    <location>
        <begin position="70"/>
        <end position="131"/>
    </location>
</feature>
<protein>
    <submittedName>
        <fullName evidence="2">Uncharacterized protein</fullName>
    </submittedName>
</protein>
<dbReference type="Proteomes" id="UP000030693">
    <property type="component" value="Unassembled WGS sequence"/>
</dbReference>
<feature type="region of interest" description="Disordered" evidence="1">
    <location>
        <begin position="1"/>
        <end position="56"/>
    </location>
</feature>
<feature type="compositionally biased region" description="Low complexity" evidence="1">
    <location>
        <begin position="10"/>
        <end position="30"/>
    </location>
</feature>
<evidence type="ECO:0000313" key="3">
    <source>
        <dbReference type="Proteomes" id="UP000030693"/>
    </source>
</evidence>